<dbReference type="PRINTS" id="PR00359">
    <property type="entry name" value="BP450"/>
</dbReference>
<dbReference type="RefSeq" id="WP_135446165.1">
    <property type="nucleotide sequence ID" value="NZ_SRLE01000014.1"/>
</dbReference>
<dbReference type="AlphaFoldDB" id="A0A4Z0LVC2"/>
<protein>
    <submittedName>
        <fullName evidence="3">Cytochrome P450</fullName>
    </submittedName>
</protein>
<keyword evidence="2" id="KW-0349">Heme</keyword>
<dbReference type="GO" id="GO:0004497">
    <property type="term" value="F:monooxygenase activity"/>
    <property type="evidence" value="ECO:0007669"/>
    <property type="project" value="UniProtKB-KW"/>
</dbReference>
<keyword evidence="2" id="KW-0503">Monooxygenase</keyword>
<keyword evidence="2" id="KW-0560">Oxidoreductase</keyword>
<dbReference type="Pfam" id="PF00067">
    <property type="entry name" value="p450"/>
    <property type="match status" value="1"/>
</dbReference>
<dbReference type="InterPro" id="IPR017972">
    <property type="entry name" value="Cyt_P450_CS"/>
</dbReference>
<dbReference type="InterPro" id="IPR002397">
    <property type="entry name" value="Cyt_P450_B"/>
</dbReference>
<dbReference type="InterPro" id="IPR036396">
    <property type="entry name" value="Cyt_P450_sf"/>
</dbReference>
<evidence type="ECO:0000256" key="1">
    <source>
        <dbReference type="ARBA" id="ARBA00010617"/>
    </source>
</evidence>
<accession>A0A4Z0LVC2</accession>
<dbReference type="GO" id="GO:0005506">
    <property type="term" value="F:iron ion binding"/>
    <property type="evidence" value="ECO:0007669"/>
    <property type="project" value="InterPro"/>
</dbReference>
<keyword evidence="2" id="KW-0408">Iron</keyword>
<dbReference type="OrthoDB" id="4258484at2"/>
<organism evidence="3 4">
    <name type="scientific">Mangrovimicrobium sediminis</name>
    <dbReference type="NCBI Taxonomy" id="2562682"/>
    <lineage>
        <taxon>Bacteria</taxon>
        <taxon>Pseudomonadati</taxon>
        <taxon>Pseudomonadota</taxon>
        <taxon>Gammaproteobacteria</taxon>
        <taxon>Cellvibrionales</taxon>
        <taxon>Halieaceae</taxon>
        <taxon>Mangrovimicrobium</taxon>
    </lineage>
</organism>
<name>A0A4Z0LVC2_9GAMM</name>
<dbReference type="GO" id="GO:0020037">
    <property type="term" value="F:heme binding"/>
    <property type="evidence" value="ECO:0007669"/>
    <property type="project" value="InterPro"/>
</dbReference>
<keyword evidence="4" id="KW-1185">Reference proteome</keyword>
<dbReference type="EMBL" id="SRLE01000014">
    <property type="protein sequence ID" value="TGD71272.1"/>
    <property type="molecule type" value="Genomic_DNA"/>
</dbReference>
<dbReference type="PANTHER" id="PTHR46696">
    <property type="entry name" value="P450, PUTATIVE (EUROFUNG)-RELATED"/>
    <property type="match status" value="1"/>
</dbReference>
<dbReference type="PANTHER" id="PTHR46696:SF6">
    <property type="entry name" value="P450, PUTATIVE (EUROFUNG)-RELATED"/>
    <property type="match status" value="1"/>
</dbReference>
<dbReference type="GO" id="GO:0016705">
    <property type="term" value="F:oxidoreductase activity, acting on paired donors, with incorporation or reduction of molecular oxygen"/>
    <property type="evidence" value="ECO:0007669"/>
    <property type="project" value="InterPro"/>
</dbReference>
<dbReference type="Proteomes" id="UP000298050">
    <property type="component" value="Unassembled WGS sequence"/>
</dbReference>
<reference evidence="3 4" key="1">
    <citation type="submission" date="2019-04" db="EMBL/GenBank/DDBJ databases">
        <title>Taxonomy of novel Haliea sp. from mangrove soil of West Coast of India.</title>
        <authorList>
            <person name="Verma A."/>
            <person name="Kumar P."/>
            <person name="Krishnamurthi S."/>
        </authorList>
    </citation>
    <scope>NUCLEOTIDE SEQUENCE [LARGE SCALE GENOMIC DNA]</scope>
    <source>
        <strain evidence="3 4">SAOS-164</strain>
    </source>
</reference>
<dbReference type="SUPFAM" id="SSF48264">
    <property type="entry name" value="Cytochrome P450"/>
    <property type="match status" value="1"/>
</dbReference>
<gene>
    <name evidence="3" type="ORF">E4634_18535</name>
</gene>
<dbReference type="InterPro" id="IPR001128">
    <property type="entry name" value="Cyt_P450"/>
</dbReference>
<dbReference type="PROSITE" id="PS00086">
    <property type="entry name" value="CYTOCHROME_P450"/>
    <property type="match status" value="1"/>
</dbReference>
<evidence type="ECO:0000256" key="2">
    <source>
        <dbReference type="RuleBase" id="RU000461"/>
    </source>
</evidence>
<dbReference type="Gene3D" id="1.10.630.10">
    <property type="entry name" value="Cytochrome P450"/>
    <property type="match status" value="1"/>
</dbReference>
<keyword evidence="2" id="KW-0479">Metal-binding</keyword>
<comment type="similarity">
    <text evidence="1 2">Belongs to the cytochrome P450 family.</text>
</comment>
<evidence type="ECO:0000313" key="4">
    <source>
        <dbReference type="Proteomes" id="UP000298050"/>
    </source>
</evidence>
<proteinExistence type="inferred from homology"/>
<evidence type="ECO:0000313" key="3">
    <source>
        <dbReference type="EMBL" id="TGD71272.1"/>
    </source>
</evidence>
<sequence length="429" mass="47895">MNEVLTARDPLYEELYDVRREAEDAGNLVEGDANPGMNALRDAAPVHKGFLRELLGMPEFHRHSAAKGRQGYTCFSYATCDQAFRDFTNFSNKIMQMGPAEPGEPPRLGLLEMDEPEHRAYRRTIQPKFSRPVAFKWWTELWVQEIVDALMLALKDERSADLNLQLCARIPVHTITRAVGLDGNDALVFRHALMRSSAYGRIGLDEVQRNAATVQNMLTDLVGKRRRERRDDLTSHLVDATLELPDGSSRPLTDAEIVMHLRVVLIAGGGTSWRQMGITLWALLADREQLEIVRADRGMLERAVIESVRWNPTDPVFSRLVAQDCELGGVPLPAGAVLEICLGAANRDPARWDNPDVFDVRRPVQHQLGWGMGTHQCMGMNVAKAEIIAAINGLLDSFPNIRLDPDQPAPFLTGGLEQRGISALPVRLD</sequence>
<comment type="caution">
    <text evidence="3">The sequence shown here is derived from an EMBL/GenBank/DDBJ whole genome shotgun (WGS) entry which is preliminary data.</text>
</comment>